<accession>A0ABR4LRZ2</accession>
<proteinExistence type="predicted"/>
<evidence type="ECO:0000313" key="3">
    <source>
        <dbReference type="Proteomes" id="UP001610432"/>
    </source>
</evidence>
<feature type="region of interest" description="Disordered" evidence="1">
    <location>
        <begin position="306"/>
        <end position="355"/>
    </location>
</feature>
<sequence length="448" mass="49240">MNWTGGRLRRHSEIQGKPRKQTFGRPGGSGKGPHQITLFNSFAKARDTEKGGLGSGTSHGHNRSHSPLPHPSNTMGVREPSNRLEQMKRRLLETTDWGAVGAARPVQVSFTPREDLERFGKRRRLTKHDHERLNSSTTLQPRCREQILSETDLPEGLEIRINGHRLGQQETDLHRRTSSPTNDGTSSNFISSQSMLLDHENSMRSHNGVKAQDSFASTNSTGRSGSKMSMLSNGSQICYISDLWGVPDSASARNAVPYQERTSSGEPMVSLQSPESSSIIPQPESLVRRRFTIDDQAVADREGRFMLSSPMLESPATQLGQGRVEASSSRSSSREGDISNRRGNVMEPNLSTSSHPCPGWLAEPCRGARRADSNEVWAGSRVTPIGEGCGRAWPGADISMSGRDIAPTRIFGQPPNVDFDILTHVQASSNLSDEPSMSPPLQFWSKRP</sequence>
<dbReference type="Proteomes" id="UP001610432">
    <property type="component" value="Unassembled WGS sequence"/>
</dbReference>
<feature type="region of interest" description="Disordered" evidence="1">
    <location>
        <begin position="256"/>
        <end position="282"/>
    </location>
</feature>
<name>A0ABR4LRZ2_9EURO</name>
<feature type="compositionally biased region" description="Polar residues" evidence="1">
    <location>
        <begin position="178"/>
        <end position="188"/>
    </location>
</feature>
<organism evidence="2 3">
    <name type="scientific">Aspergillus lucknowensis</name>
    <dbReference type="NCBI Taxonomy" id="176173"/>
    <lineage>
        <taxon>Eukaryota</taxon>
        <taxon>Fungi</taxon>
        <taxon>Dikarya</taxon>
        <taxon>Ascomycota</taxon>
        <taxon>Pezizomycotina</taxon>
        <taxon>Eurotiomycetes</taxon>
        <taxon>Eurotiomycetidae</taxon>
        <taxon>Eurotiales</taxon>
        <taxon>Aspergillaceae</taxon>
        <taxon>Aspergillus</taxon>
        <taxon>Aspergillus subgen. Nidulantes</taxon>
    </lineage>
</organism>
<comment type="caution">
    <text evidence="2">The sequence shown here is derived from an EMBL/GenBank/DDBJ whole genome shotgun (WGS) entry which is preliminary data.</text>
</comment>
<gene>
    <name evidence="2" type="ORF">BJX67DRAFT_81647</name>
</gene>
<keyword evidence="3" id="KW-1185">Reference proteome</keyword>
<reference evidence="2 3" key="1">
    <citation type="submission" date="2024-07" db="EMBL/GenBank/DDBJ databases">
        <title>Section-level genome sequencing and comparative genomics of Aspergillus sections Usti and Cavernicolus.</title>
        <authorList>
            <consortium name="Lawrence Berkeley National Laboratory"/>
            <person name="Nybo J.L."/>
            <person name="Vesth T.C."/>
            <person name="Theobald S."/>
            <person name="Frisvad J.C."/>
            <person name="Larsen T.O."/>
            <person name="Kjaerboelling I."/>
            <person name="Rothschild-Mancinelli K."/>
            <person name="Lyhne E.K."/>
            <person name="Kogle M.E."/>
            <person name="Barry K."/>
            <person name="Clum A."/>
            <person name="Na H."/>
            <person name="Ledsgaard L."/>
            <person name="Lin J."/>
            <person name="Lipzen A."/>
            <person name="Kuo A."/>
            <person name="Riley R."/>
            <person name="Mondo S."/>
            <person name="Labutti K."/>
            <person name="Haridas S."/>
            <person name="Pangalinan J."/>
            <person name="Salamov A.A."/>
            <person name="Simmons B.A."/>
            <person name="Magnuson J.K."/>
            <person name="Chen J."/>
            <person name="Drula E."/>
            <person name="Henrissat B."/>
            <person name="Wiebenga A."/>
            <person name="Lubbers R.J."/>
            <person name="Gomes A.C."/>
            <person name="Macurrencykelacurrency M.R."/>
            <person name="Stajich J."/>
            <person name="Grigoriev I.V."/>
            <person name="Mortensen U.H."/>
            <person name="De Vries R.P."/>
            <person name="Baker S.E."/>
            <person name="Andersen M.R."/>
        </authorList>
    </citation>
    <scope>NUCLEOTIDE SEQUENCE [LARGE SCALE GENOMIC DNA]</scope>
    <source>
        <strain evidence="2 3">CBS 449.75</strain>
    </source>
</reference>
<protein>
    <submittedName>
        <fullName evidence="2">Uncharacterized protein</fullName>
    </submittedName>
</protein>
<feature type="region of interest" description="Disordered" evidence="1">
    <location>
        <begin position="164"/>
        <end position="188"/>
    </location>
</feature>
<feature type="compositionally biased region" description="Low complexity" evidence="1">
    <location>
        <begin position="270"/>
        <end position="282"/>
    </location>
</feature>
<feature type="region of interest" description="Disordered" evidence="1">
    <location>
        <begin position="429"/>
        <end position="448"/>
    </location>
</feature>
<dbReference type="RefSeq" id="XP_070886270.1">
    <property type="nucleotide sequence ID" value="XM_071035502.1"/>
</dbReference>
<evidence type="ECO:0000256" key="1">
    <source>
        <dbReference type="SAM" id="MobiDB-lite"/>
    </source>
</evidence>
<evidence type="ECO:0000313" key="2">
    <source>
        <dbReference type="EMBL" id="KAL2867291.1"/>
    </source>
</evidence>
<feature type="region of interest" description="Disordered" evidence="1">
    <location>
        <begin position="1"/>
        <end position="80"/>
    </location>
</feature>
<dbReference type="EMBL" id="JBFXLQ010000019">
    <property type="protein sequence ID" value="KAL2867291.1"/>
    <property type="molecule type" value="Genomic_DNA"/>
</dbReference>
<dbReference type="GeneID" id="98150574"/>